<dbReference type="PROSITE" id="PS50113">
    <property type="entry name" value="PAC"/>
    <property type="match status" value="3"/>
</dbReference>
<dbReference type="SMART" id="SM00388">
    <property type="entry name" value="HisKA"/>
    <property type="match status" value="1"/>
</dbReference>
<dbReference type="Pfam" id="PF08447">
    <property type="entry name" value="PAS_3"/>
    <property type="match status" value="4"/>
</dbReference>
<comment type="catalytic activity">
    <reaction evidence="1">
        <text>ATP + protein L-histidine = ADP + protein N-phospho-L-histidine.</text>
        <dbReference type="EC" id="2.7.13.3"/>
    </reaction>
</comment>
<dbReference type="Gene3D" id="3.30.450.20">
    <property type="entry name" value="PAS domain"/>
    <property type="match status" value="5"/>
</dbReference>
<gene>
    <name evidence="11" type="ORF">SAMN05421742_10577</name>
</gene>
<feature type="domain" description="Histidine kinase" evidence="8">
    <location>
        <begin position="695"/>
        <end position="915"/>
    </location>
</feature>
<dbReference type="InterPro" id="IPR052162">
    <property type="entry name" value="Sensor_kinase/Photoreceptor"/>
</dbReference>
<dbReference type="FunFam" id="3.30.565.10:FF:000010">
    <property type="entry name" value="Sensor histidine kinase RcsC"/>
    <property type="match status" value="1"/>
</dbReference>
<dbReference type="PROSITE" id="PS50109">
    <property type="entry name" value="HIS_KIN"/>
    <property type="match status" value="1"/>
</dbReference>
<protein>
    <recommendedName>
        <fullName evidence="2">histidine kinase</fullName>
        <ecNumber evidence="2">2.7.13.3</ecNumber>
    </recommendedName>
</protein>
<evidence type="ECO:0000259" key="8">
    <source>
        <dbReference type="PROSITE" id="PS50109"/>
    </source>
</evidence>
<dbReference type="Pfam" id="PF08448">
    <property type="entry name" value="PAS_4"/>
    <property type="match status" value="1"/>
</dbReference>
<dbReference type="InterPro" id="IPR003661">
    <property type="entry name" value="HisK_dim/P_dom"/>
</dbReference>
<dbReference type="InterPro" id="IPR001610">
    <property type="entry name" value="PAC"/>
</dbReference>
<dbReference type="InterPro" id="IPR013655">
    <property type="entry name" value="PAS_fold_3"/>
</dbReference>
<dbReference type="SMART" id="SM00091">
    <property type="entry name" value="PAS"/>
    <property type="match status" value="5"/>
</dbReference>
<dbReference type="SUPFAM" id="SSF55874">
    <property type="entry name" value="ATPase domain of HSP90 chaperone/DNA topoisomerase II/histidine kinase"/>
    <property type="match status" value="1"/>
</dbReference>
<keyword evidence="4" id="KW-0808">Transferase</keyword>
<feature type="domain" description="PAS" evidence="9">
    <location>
        <begin position="549"/>
        <end position="621"/>
    </location>
</feature>
<feature type="region of interest" description="Disordered" evidence="7">
    <location>
        <begin position="1"/>
        <end position="38"/>
    </location>
</feature>
<dbReference type="NCBIfam" id="TIGR00229">
    <property type="entry name" value="sensory_box"/>
    <property type="match status" value="2"/>
</dbReference>
<name>A0A1G8AR45_9PROT</name>
<dbReference type="CDD" id="cd00082">
    <property type="entry name" value="HisKA"/>
    <property type="match status" value="1"/>
</dbReference>
<evidence type="ECO:0000256" key="5">
    <source>
        <dbReference type="ARBA" id="ARBA00022777"/>
    </source>
</evidence>
<evidence type="ECO:0000313" key="11">
    <source>
        <dbReference type="EMBL" id="SDH23344.1"/>
    </source>
</evidence>
<dbReference type="InterPro" id="IPR000014">
    <property type="entry name" value="PAS"/>
</dbReference>
<dbReference type="InterPro" id="IPR005467">
    <property type="entry name" value="His_kinase_dom"/>
</dbReference>
<keyword evidence="12" id="KW-1185">Reference proteome</keyword>
<dbReference type="Proteomes" id="UP000217076">
    <property type="component" value="Unassembled WGS sequence"/>
</dbReference>
<evidence type="ECO:0000256" key="7">
    <source>
        <dbReference type="SAM" id="MobiDB-lite"/>
    </source>
</evidence>
<dbReference type="SUPFAM" id="SSF55785">
    <property type="entry name" value="PYP-like sensor domain (PAS domain)"/>
    <property type="match status" value="5"/>
</dbReference>
<dbReference type="EC" id="2.7.13.3" evidence="2"/>
<dbReference type="InterPro" id="IPR036097">
    <property type="entry name" value="HisK_dim/P_sf"/>
</dbReference>
<feature type="domain" description="PAC" evidence="10">
    <location>
        <begin position="368"/>
        <end position="420"/>
    </location>
</feature>
<dbReference type="PRINTS" id="PR00344">
    <property type="entry name" value="BCTRLSENSOR"/>
</dbReference>
<keyword evidence="6" id="KW-0902">Two-component regulatory system</keyword>
<dbReference type="InterPro" id="IPR036890">
    <property type="entry name" value="HATPase_C_sf"/>
</dbReference>
<keyword evidence="5" id="KW-0418">Kinase</keyword>
<reference evidence="12" key="1">
    <citation type="submission" date="2016-10" db="EMBL/GenBank/DDBJ databases">
        <authorList>
            <person name="Varghese N."/>
            <person name="Submissions S."/>
        </authorList>
    </citation>
    <scope>NUCLEOTIDE SEQUENCE [LARGE SCALE GENOMIC DNA]</scope>
    <source>
        <strain evidence="12">930I</strain>
    </source>
</reference>
<dbReference type="InterPro" id="IPR000700">
    <property type="entry name" value="PAS-assoc_C"/>
</dbReference>
<dbReference type="SUPFAM" id="SSF47384">
    <property type="entry name" value="Homodimeric domain of signal transducing histidine kinase"/>
    <property type="match status" value="1"/>
</dbReference>
<dbReference type="OrthoDB" id="9789782at2"/>
<dbReference type="EMBL" id="FNCV01000005">
    <property type="protein sequence ID" value="SDH23344.1"/>
    <property type="molecule type" value="Genomic_DNA"/>
</dbReference>
<evidence type="ECO:0000259" key="10">
    <source>
        <dbReference type="PROSITE" id="PS50113"/>
    </source>
</evidence>
<organism evidence="11 12">
    <name type="scientific">Roseospirillum parvum</name>
    <dbReference type="NCBI Taxonomy" id="83401"/>
    <lineage>
        <taxon>Bacteria</taxon>
        <taxon>Pseudomonadati</taxon>
        <taxon>Pseudomonadota</taxon>
        <taxon>Alphaproteobacteria</taxon>
        <taxon>Rhodospirillales</taxon>
        <taxon>Rhodospirillaceae</taxon>
        <taxon>Roseospirillum</taxon>
    </lineage>
</organism>
<dbReference type="InterPro" id="IPR035965">
    <property type="entry name" value="PAS-like_dom_sf"/>
</dbReference>
<dbReference type="Pfam" id="PF02518">
    <property type="entry name" value="HATPase_c"/>
    <property type="match status" value="1"/>
</dbReference>
<dbReference type="CDD" id="cd16922">
    <property type="entry name" value="HATPase_EvgS-ArcB-TorS-like"/>
    <property type="match status" value="1"/>
</dbReference>
<accession>A0A1G8AR45</accession>
<dbReference type="Gene3D" id="3.30.565.10">
    <property type="entry name" value="Histidine kinase-like ATPase, C-terminal domain"/>
    <property type="match status" value="1"/>
</dbReference>
<evidence type="ECO:0000256" key="3">
    <source>
        <dbReference type="ARBA" id="ARBA00022553"/>
    </source>
</evidence>
<evidence type="ECO:0000259" key="9">
    <source>
        <dbReference type="PROSITE" id="PS50112"/>
    </source>
</evidence>
<evidence type="ECO:0000256" key="1">
    <source>
        <dbReference type="ARBA" id="ARBA00000085"/>
    </source>
</evidence>
<dbReference type="InterPro" id="IPR004358">
    <property type="entry name" value="Sig_transdc_His_kin-like_C"/>
</dbReference>
<dbReference type="CDD" id="cd00130">
    <property type="entry name" value="PAS"/>
    <property type="match status" value="4"/>
</dbReference>
<evidence type="ECO:0000256" key="4">
    <source>
        <dbReference type="ARBA" id="ARBA00022679"/>
    </source>
</evidence>
<dbReference type="InterPro" id="IPR003594">
    <property type="entry name" value="HATPase_dom"/>
</dbReference>
<keyword evidence="3" id="KW-0597">Phosphoprotein</keyword>
<feature type="domain" description="PAC" evidence="10">
    <location>
        <begin position="624"/>
        <end position="677"/>
    </location>
</feature>
<dbReference type="RefSeq" id="WP_092618583.1">
    <property type="nucleotide sequence ID" value="NZ_FNCV01000005.1"/>
</dbReference>
<evidence type="ECO:0000313" key="12">
    <source>
        <dbReference type="Proteomes" id="UP000217076"/>
    </source>
</evidence>
<dbReference type="SMART" id="SM00086">
    <property type="entry name" value="PAC"/>
    <property type="match status" value="5"/>
</dbReference>
<feature type="compositionally biased region" description="Basic and acidic residues" evidence="7">
    <location>
        <begin position="1"/>
        <end position="10"/>
    </location>
</feature>
<proteinExistence type="predicted"/>
<feature type="domain" description="PAC" evidence="10">
    <location>
        <begin position="245"/>
        <end position="297"/>
    </location>
</feature>
<evidence type="ECO:0000256" key="6">
    <source>
        <dbReference type="ARBA" id="ARBA00023012"/>
    </source>
</evidence>
<sequence length="915" mass="101510">MPTDFQDPRHPSAGQPDGPGRADPDTRSDPTAGAEGQAAEDRLTRMAALLPGVLYQYRLWPDGRSAFPFATEGLRDIYGLHPTAVRDSALPVAEVLHPDDIDRIMETILQSARTLTTWHQRYRVNHPRRGLIHVEGRAQPELLSDDSVLWHGLILDITEQVRQEEELDRLERRHRMVARNLNLGTWELDPKAGRLEVDEQFFTMLGHPPGRRRLDYDAWLDLLHPDDAATQWQDMSRQIANDGAFTIELRHRTAEGGWLWVEVRGAVVEWRDERPRRLIGTSTDISGRKAAEQALRDSEREKRLVLSSITDVISYYTGPDLRITWTNLALANHAELDPGTLVGRICHDIWFGSDRPCQSCPVVETFRTGQETHGEQTTPDDRHWALSAFPMRDEAGQMLGVVEVARDVSDQVEARRALAQAVADLERAQRIAAIGNWSVDPASGKTTWSDQVYRILGQDPEGPPLSVETSATVFAPADHARLTEAIGAAIRDGTPYAITLQLSLPDRPLGWVRAIGEPEADPGPAGHVVHGTIQDITHIKQTEAALTRSEEKLRLALEVAEDGIWDLDLASGTVEWTPRLYTLLGYPPDSFPATFETWREMVHPEDLPKVEAEIYKALTSSSGIKIEYRMRHRDGRWLWIWDHARPVAWNANGSVARLLGVATDIDARKRWELAQQEARQQAEQGSQAKSRFLATMSHELRTPLNSILGFSEMMEKGILGPLENPTYRQYAADIHRSGHHLVELIDGLMDLAKIEAGRRELAPHQQDVAELVRAVVHLLAQRASEAGLALDVHLDPTLPPLIADGLAVRQVLVNLLSNAIKFTPPGGRIDISAQADPEGGVVIQVRDTGIGISAADQARLFQPFSRAAEAEKRHIEGSGLGLALVHALMDLHGGTVGVDSTPGQGSTFTVRFPAA</sequence>
<dbReference type="Pfam" id="PF00512">
    <property type="entry name" value="HisKA"/>
    <property type="match status" value="1"/>
</dbReference>
<dbReference type="SMART" id="SM00387">
    <property type="entry name" value="HATPase_c"/>
    <property type="match status" value="1"/>
</dbReference>
<dbReference type="PANTHER" id="PTHR43304:SF1">
    <property type="entry name" value="PAC DOMAIN-CONTAINING PROTEIN"/>
    <property type="match status" value="1"/>
</dbReference>
<dbReference type="InterPro" id="IPR013656">
    <property type="entry name" value="PAS_4"/>
</dbReference>
<dbReference type="GO" id="GO:0000155">
    <property type="term" value="F:phosphorelay sensor kinase activity"/>
    <property type="evidence" value="ECO:0007669"/>
    <property type="project" value="InterPro"/>
</dbReference>
<dbReference type="PANTHER" id="PTHR43304">
    <property type="entry name" value="PHYTOCHROME-LIKE PROTEIN CPH1"/>
    <property type="match status" value="1"/>
</dbReference>
<dbReference type="Gene3D" id="1.10.287.130">
    <property type="match status" value="1"/>
</dbReference>
<dbReference type="PROSITE" id="PS50112">
    <property type="entry name" value="PAS"/>
    <property type="match status" value="1"/>
</dbReference>
<dbReference type="AlphaFoldDB" id="A0A1G8AR45"/>
<evidence type="ECO:0000256" key="2">
    <source>
        <dbReference type="ARBA" id="ARBA00012438"/>
    </source>
</evidence>
<dbReference type="STRING" id="83401.SAMN05421742_10577"/>